<protein>
    <submittedName>
        <fullName evidence="5">Outer membrane OprD family porin</fullName>
    </submittedName>
</protein>
<dbReference type="Gene3D" id="2.40.160.10">
    <property type="entry name" value="Porin"/>
    <property type="match status" value="1"/>
</dbReference>
<dbReference type="Proteomes" id="UP000294614">
    <property type="component" value="Unassembled WGS sequence"/>
</dbReference>
<reference evidence="5 6" key="1">
    <citation type="submission" date="2019-03" db="EMBL/GenBank/DDBJ databases">
        <title>Genomic Encyclopedia of Type Strains, Phase IV (KMG-IV): sequencing the most valuable type-strain genomes for metagenomic binning, comparative biology and taxonomic classification.</title>
        <authorList>
            <person name="Goeker M."/>
        </authorList>
    </citation>
    <scope>NUCLEOTIDE SEQUENCE [LARGE SCALE GENOMIC DNA]</scope>
    <source>
        <strain evidence="5 6">DSM 24984</strain>
    </source>
</reference>
<keyword evidence="3 4" id="KW-0732">Signal</keyword>
<evidence type="ECO:0000313" key="6">
    <source>
        <dbReference type="Proteomes" id="UP000294614"/>
    </source>
</evidence>
<dbReference type="OrthoDB" id="5297269at2"/>
<dbReference type="PANTHER" id="PTHR34596">
    <property type="entry name" value="CHITOPORIN"/>
    <property type="match status" value="1"/>
</dbReference>
<keyword evidence="2" id="KW-0813">Transport</keyword>
<feature type="signal peptide" evidence="4">
    <location>
        <begin position="1"/>
        <end position="23"/>
    </location>
</feature>
<dbReference type="AlphaFoldDB" id="A0A4R1K7B7"/>
<evidence type="ECO:0000256" key="1">
    <source>
        <dbReference type="ARBA" id="ARBA00009075"/>
    </source>
</evidence>
<dbReference type="PANTHER" id="PTHR34596:SF2">
    <property type="entry name" value="CHITOPORIN"/>
    <property type="match status" value="1"/>
</dbReference>
<feature type="chain" id="PRO_5020804993" evidence="4">
    <location>
        <begin position="24"/>
        <end position="413"/>
    </location>
</feature>
<evidence type="ECO:0000256" key="3">
    <source>
        <dbReference type="ARBA" id="ARBA00022729"/>
    </source>
</evidence>
<dbReference type="EMBL" id="SMGG01000005">
    <property type="protein sequence ID" value="TCK59917.1"/>
    <property type="molecule type" value="Genomic_DNA"/>
</dbReference>
<dbReference type="GO" id="GO:0016020">
    <property type="term" value="C:membrane"/>
    <property type="evidence" value="ECO:0007669"/>
    <property type="project" value="InterPro"/>
</dbReference>
<comment type="similarity">
    <text evidence="1">Belongs to the outer membrane porin (Opr) (TC 1.B.25) family.</text>
</comment>
<dbReference type="Pfam" id="PF03573">
    <property type="entry name" value="OprD"/>
    <property type="match status" value="1"/>
</dbReference>
<evidence type="ECO:0000256" key="4">
    <source>
        <dbReference type="SAM" id="SignalP"/>
    </source>
</evidence>
<proteinExistence type="inferred from homology"/>
<comment type="caution">
    <text evidence="5">The sequence shown here is derived from an EMBL/GenBank/DDBJ whole genome shotgun (WGS) entry which is preliminary data.</text>
</comment>
<dbReference type="InterPro" id="IPR023614">
    <property type="entry name" value="Porin_dom_sf"/>
</dbReference>
<dbReference type="RefSeq" id="WP_132874067.1">
    <property type="nucleotide sequence ID" value="NZ_SMGG01000005.1"/>
</dbReference>
<organism evidence="5 6">
    <name type="scientific">Seleniivibrio woodruffii</name>
    <dbReference type="NCBI Taxonomy" id="1078050"/>
    <lineage>
        <taxon>Bacteria</taxon>
        <taxon>Pseudomonadati</taxon>
        <taxon>Deferribacterota</taxon>
        <taxon>Deferribacteres</taxon>
        <taxon>Deferribacterales</taxon>
        <taxon>Geovibrionaceae</taxon>
        <taxon>Seleniivibrio</taxon>
    </lineage>
</organism>
<keyword evidence="6" id="KW-1185">Reference proteome</keyword>
<dbReference type="GO" id="GO:0015288">
    <property type="term" value="F:porin activity"/>
    <property type="evidence" value="ECO:0007669"/>
    <property type="project" value="TreeGrafter"/>
</dbReference>
<evidence type="ECO:0000256" key="2">
    <source>
        <dbReference type="ARBA" id="ARBA00022448"/>
    </source>
</evidence>
<name>A0A4R1K7B7_9BACT</name>
<gene>
    <name evidence="5" type="ORF">C8D98_2084</name>
</gene>
<sequence>MDFKRIPILLGSFALLTSSTCFAADNLKEMFSQGSVNGELRSYYYDRDFDSTQKEREDYATGGLFGYKSAALKGVSFGVTFATVNDTGSSDGKAVYGLLPKDQNGNHDSVTRMQEMYVQGQWFNTTLKYGGQMINTPFMNGNDIRLLPKSYKGASVINKSIPNLELQGYFITGYMGWADDDYMQVSDSAAKTADENKPMLIGGAKYKLPVNVLDVSAEGWLYSMSDVMDMTYYKVTAAKQLGDFKLSLEPTYFTQKSKGDELAGNLDSDQIGVAAGASAYGISLNAYYAKTGDTNLLTPWGDSRVINQQVLASQFAKEEAIAAKIGYDFGQLGLKGLSAYVLYGVYNAPEINGKTTDANEMDYNIQYDFGKNFGGILDGFSVRARYAFIDNKDADDYTDTRIYLRYTFALAGK</sequence>
<accession>A0A4R1K7B7</accession>
<dbReference type="InterPro" id="IPR005318">
    <property type="entry name" value="OM_porin_bac"/>
</dbReference>
<evidence type="ECO:0000313" key="5">
    <source>
        <dbReference type="EMBL" id="TCK59917.1"/>
    </source>
</evidence>